<dbReference type="STRING" id="4540.A0A3L6QSC2"/>
<protein>
    <submittedName>
        <fullName evidence="5">Gibberellin 20 oxidase 1-B-like</fullName>
    </submittedName>
</protein>
<gene>
    <name evidence="5" type="ORF">C2845_PM04G03510</name>
</gene>
<keyword evidence="3" id="KW-0408">Iron</keyword>
<proteinExistence type="predicted"/>
<evidence type="ECO:0000256" key="1">
    <source>
        <dbReference type="ARBA" id="ARBA00022723"/>
    </source>
</evidence>
<keyword evidence="2" id="KW-0560">Oxidoreductase</keyword>
<keyword evidence="1" id="KW-0479">Metal-binding</keyword>
<dbReference type="OrthoDB" id="1923033at2759"/>
<evidence type="ECO:0000313" key="5">
    <source>
        <dbReference type="EMBL" id="RLM86583.1"/>
    </source>
</evidence>
<evidence type="ECO:0000256" key="2">
    <source>
        <dbReference type="ARBA" id="ARBA00023002"/>
    </source>
</evidence>
<organism evidence="5 6">
    <name type="scientific">Panicum miliaceum</name>
    <name type="common">Proso millet</name>
    <name type="synonym">Broomcorn millet</name>
    <dbReference type="NCBI Taxonomy" id="4540"/>
    <lineage>
        <taxon>Eukaryota</taxon>
        <taxon>Viridiplantae</taxon>
        <taxon>Streptophyta</taxon>
        <taxon>Embryophyta</taxon>
        <taxon>Tracheophyta</taxon>
        <taxon>Spermatophyta</taxon>
        <taxon>Magnoliopsida</taxon>
        <taxon>Liliopsida</taxon>
        <taxon>Poales</taxon>
        <taxon>Poaceae</taxon>
        <taxon>PACMAD clade</taxon>
        <taxon>Panicoideae</taxon>
        <taxon>Panicodae</taxon>
        <taxon>Paniceae</taxon>
        <taxon>Panicinae</taxon>
        <taxon>Panicum</taxon>
        <taxon>Panicum sect. Panicum</taxon>
    </lineage>
</organism>
<evidence type="ECO:0000313" key="6">
    <source>
        <dbReference type="Proteomes" id="UP000275267"/>
    </source>
</evidence>
<keyword evidence="6" id="KW-1185">Reference proteome</keyword>
<sequence length="139" mass="15161">MAVVFDAEVLSREERIPEQFVWPAEERPAGGGDGDGGVEEMDIPVVGHGVGAALIAEAYRCCDAFYARPLAEKQRARRRPGESHGYASSFTGRFDACLPWKETLSFHCPAPPAPGSGRAVADYFVGVLGEEYRHMGYVR</sequence>
<feature type="domain" description="Non-haem dioxygenase N-terminal" evidence="4">
    <location>
        <begin position="45"/>
        <end position="112"/>
    </location>
</feature>
<dbReference type="AlphaFoldDB" id="A0A3L6QSC2"/>
<comment type="caution">
    <text evidence="5">The sequence shown here is derived from an EMBL/GenBank/DDBJ whole genome shotgun (WGS) entry which is preliminary data.</text>
</comment>
<reference evidence="6" key="1">
    <citation type="journal article" date="2019" name="Nat. Commun.">
        <title>The genome of broomcorn millet.</title>
        <authorList>
            <person name="Zou C."/>
            <person name="Miki D."/>
            <person name="Li D."/>
            <person name="Tang Q."/>
            <person name="Xiao L."/>
            <person name="Rajput S."/>
            <person name="Deng P."/>
            <person name="Jia W."/>
            <person name="Huang R."/>
            <person name="Zhang M."/>
            <person name="Sun Y."/>
            <person name="Hu J."/>
            <person name="Fu X."/>
            <person name="Schnable P.S."/>
            <person name="Li F."/>
            <person name="Zhang H."/>
            <person name="Feng B."/>
            <person name="Zhu X."/>
            <person name="Liu R."/>
            <person name="Schnable J.C."/>
            <person name="Zhu J.-K."/>
            <person name="Zhang H."/>
        </authorList>
    </citation>
    <scope>NUCLEOTIDE SEQUENCE [LARGE SCALE GENOMIC DNA]</scope>
</reference>
<dbReference type="Gene3D" id="2.60.120.330">
    <property type="entry name" value="B-lactam Antibiotic, Isopenicillin N Synthase, Chain"/>
    <property type="match status" value="1"/>
</dbReference>
<name>A0A3L6QSC2_PANMI</name>
<evidence type="ECO:0000259" key="4">
    <source>
        <dbReference type="Pfam" id="PF14226"/>
    </source>
</evidence>
<dbReference type="SUPFAM" id="SSF51197">
    <property type="entry name" value="Clavaminate synthase-like"/>
    <property type="match status" value="1"/>
</dbReference>
<dbReference type="GO" id="GO:0046872">
    <property type="term" value="F:metal ion binding"/>
    <property type="evidence" value="ECO:0007669"/>
    <property type="project" value="UniProtKB-KW"/>
</dbReference>
<dbReference type="InterPro" id="IPR027443">
    <property type="entry name" value="IPNS-like_sf"/>
</dbReference>
<dbReference type="InterPro" id="IPR026992">
    <property type="entry name" value="DIOX_N"/>
</dbReference>
<evidence type="ECO:0000256" key="3">
    <source>
        <dbReference type="ARBA" id="ARBA00023004"/>
    </source>
</evidence>
<dbReference type="Proteomes" id="UP000275267">
    <property type="component" value="Unassembled WGS sequence"/>
</dbReference>
<dbReference type="Pfam" id="PF14226">
    <property type="entry name" value="DIOX_N"/>
    <property type="match status" value="1"/>
</dbReference>
<dbReference type="GO" id="GO:0016491">
    <property type="term" value="F:oxidoreductase activity"/>
    <property type="evidence" value="ECO:0007669"/>
    <property type="project" value="UniProtKB-KW"/>
</dbReference>
<accession>A0A3L6QSC2</accession>
<dbReference type="EMBL" id="PQIB02000011">
    <property type="protein sequence ID" value="RLM86583.1"/>
    <property type="molecule type" value="Genomic_DNA"/>
</dbReference>